<evidence type="ECO:0000313" key="2">
    <source>
        <dbReference type="EMBL" id="ACL77270.1"/>
    </source>
</evidence>
<feature type="transmembrane region" description="Helical" evidence="1">
    <location>
        <begin position="73"/>
        <end position="96"/>
    </location>
</feature>
<keyword evidence="3" id="KW-1185">Reference proteome</keyword>
<evidence type="ECO:0000313" key="3">
    <source>
        <dbReference type="Proteomes" id="UP000001349"/>
    </source>
</evidence>
<organism evidence="2 3">
    <name type="scientific">Ruminiclostridium cellulolyticum (strain ATCC 35319 / DSM 5812 / JCM 6584 / H10)</name>
    <name type="common">Clostridium cellulolyticum</name>
    <dbReference type="NCBI Taxonomy" id="394503"/>
    <lineage>
        <taxon>Bacteria</taxon>
        <taxon>Bacillati</taxon>
        <taxon>Bacillota</taxon>
        <taxon>Clostridia</taxon>
        <taxon>Eubacteriales</taxon>
        <taxon>Oscillospiraceae</taxon>
        <taxon>Ruminiclostridium</taxon>
    </lineage>
</organism>
<feature type="transmembrane region" description="Helical" evidence="1">
    <location>
        <begin position="21"/>
        <end position="46"/>
    </location>
</feature>
<dbReference type="AlphaFoldDB" id="B8I8T8"/>
<name>B8I8T8_RUMCH</name>
<dbReference type="Proteomes" id="UP000001349">
    <property type="component" value="Chromosome"/>
</dbReference>
<reference evidence="2 3" key="1">
    <citation type="submission" date="2009-01" db="EMBL/GenBank/DDBJ databases">
        <title>Complete sequence of Clostridium cellulolyticum H10.</title>
        <authorList>
            <consortium name="US DOE Joint Genome Institute"/>
            <person name="Lucas S."/>
            <person name="Copeland A."/>
            <person name="Lapidus A."/>
            <person name="Glavina del Rio T."/>
            <person name="Dalin E."/>
            <person name="Tice H."/>
            <person name="Bruce D."/>
            <person name="Goodwin L."/>
            <person name="Pitluck S."/>
            <person name="Chertkov O."/>
            <person name="Saunders E."/>
            <person name="Brettin T."/>
            <person name="Detter J.C."/>
            <person name="Han C."/>
            <person name="Larimer F."/>
            <person name="Land M."/>
            <person name="Hauser L."/>
            <person name="Kyrpides N."/>
            <person name="Ivanova N."/>
            <person name="Zhou J."/>
            <person name="Richardson P."/>
        </authorList>
    </citation>
    <scope>NUCLEOTIDE SEQUENCE [LARGE SCALE GENOMIC DNA]</scope>
    <source>
        <strain evidence="3">ATCC 35319 / DSM 5812 / JCM 6584 / H10</strain>
    </source>
</reference>
<protein>
    <submittedName>
        <fullName evidence="2">Uncharacterized protein</fullName>
    </submittedName>
</protein>
<keyword evidence="1" id="KW-0812">Transmembrane</keyword>
<keyword evidence="1" id="KW-0472">Membrane</keyword>
<proteinExistence type="predicted"/>
<sequence length="101" mass="11650">MPNIIQILSSEVNSLAIEGFMIINLMALIGLILNFFGTVLIFKPIIYKSPNTFLFNNKNKQVDEFFKEREFNVYGFILIMIGFFAQAFSVFCNILLNIKKN</sequence>
<dbReference type="EMBL" id="CP001348">
    <property type="protein sequence ID" value="ACL77270.1"/>
    <property type="molecule type" value="Genomic_DNA"/>
</dbReference>
<accession>B8I8T8</accession>
<dbReference type="HOGENOM" id="CLU_2286587_0_0_9"/>
<gene>
    <name evidence="2" type="ordered locus">Ccel_2976</name>
</gene>
<dbReference type="KEGG" id="cce:Ccel_2976"/>
<evidence type="ECO:0000256" key="1">
    <source>
        <dbReference type="SAM" id="Phobius"/>
    </source>
</evidence>
<keyword evidence="1" id="KW-1133">Transmembrane helix</keyword>